<dbReference type="Pfam" id="PF00288">
    <property type="entry name" value="GHMP_kinases_N"/>
    <property type="match status" value="1"/>
</dbReference>
<dbReference type="InterPro" id="IPR036554">
    <property type="entry name" value="GHMP_kinase_C_sf"/>
</dbReference>
<sequence length="303" mass="32341">MESLSFQIKVPGSTANLGPGFDSIGMAVSRYLELQVHTADRWLFSSHSKDLAGIRTDESNLVAEVAKHTGKELGITIPPCHVEMTSNIPLARGLGSSAAAIVAGIELGCYFYEKPVSPSYKVRLASLWEGHPDNVAASVYGGIVIGTHSDESTHVLPIEAPELDLVFLIPEEEVMTKKARSVLPSELSFPEAVKAGSVGNVLTAAILTGNWKVAGEMMGKDLYHQPYRKHLIPLLDKVLSFAADKKEIYGAALSGAGPTILCITKKGRGSSVATMIGEAFEGMEIDILTPAKQGVQLVTNSNR</sequence>
<comment type="caution">
    <text evidence="16">The sequence shown here is derived from an EMBL/GenBank/DDBJ whole genome shotgun (WGS) entry which is preliminary data.</text>
</comment>
<keyword evidence="7 13" id="KW-0791">Threonine biosynthesis</keyword>
<evidence type="ECO:0000256" key="4">
    <source>
        <dbReference type="ARBA" id="ARBA00017858"/>
    </source>
</evidence>
<evidence type="ECO:0000256" key="3">
    <source>
        <dbReference type="ARBA" id="ARBA00012078"/>
    </source>
</evidence>
<comment type="pathway">
    <text evidence="1 13">Amino-acid biosynthesis; L-threonine biosynthesis; L-threonine from L-aspartate: step 4/5.</text>
</comment>
<evidence type="ECO:0000256" key="11">
    <source>
        <dbReference type="ARBA" id="ARBA00049375"/>
    </source>
</evidence>
<dbReference type="PANTHER" id="PTHR20861:SF1">
    <property type="entry name" value="HOMOSERINE KINASE"/>
    <property type="match status" value="1"/>
</dbReference>
<dbReference type="PROSITE" id="PS00627">
    <property type="entry name" value="GHMP_KINASES_ATP"/>
    <property type="match status" value="1"/>
</dbReference>
<comment type="catalytic activity">
    <reaction evidence="11 13">
        <text>L-homoserine + ATP = O-phospho-L-homoserine + ADP + H(+)</text>
        <dbReference type="Rhea" id="RHEA:13985"/>
        <dbReference type="ChEBI" id="CHEBI:15378"/>
        <dbReference type="ChEBI" id="CHEBI:30616"/>
        <dbReference type="ChEBI" id="CHEBI:57476"/>
        <dbReference type="ChEBI" id="CHEBI:57590"/>
        <dbReference type="ChEBI" id="CHEBI:456216"/>
        <dbReference type="EC" id="2.7.1.39"/>
    </reaction>
</comment>
<dbReference type="Gene3D" id="3.30.230.10">
    <property type="match status" value="1"/>
</dbReference>
<evidence type="ECO:0000256" key="5">
    <source>
        <dbReference type="ARBA" id="ARBA00022605"/>
    </source>
</evidence>
<evidence type="ECO:0000313" key="17">
    <source>
        <dbReference type="Proteomes" id="UP000318521"/>
    </source>
</evidence>
<organism evidence="16 17">
    <name type="scientific">Alkalicoccobacillus porphyridii</name>
    <dbReference type="NCBI Taxonomy" id="2597270"/>
    <lineage>
        <taxon>Bacteria</taxon>
        <taxon>Bacillati</taxon>
        <taxon>Bacillota</taxon>
        <taxon>Bacilli</taxon>
        <taxon>Bacillales</taxon>
        <taxon>Bacillaceae</taxon>
        <taxon>Alkalicoccobacillus</taxon>
    </lineage>
</organism>
<dbReference type="PANTHER" id="PTHR20861">
    <property type="entry name" value="HOMOSERINE/4-DIPHOSPHOCYTIDYL-2-C-METHYL-D-ERYTHRITOL KINASE"/>
    <property type="match status" value="1"/>
</dbReference>
<dbReference type="AlphaFoldDB" id="A0A554A3E5"/>
<feature type="binding site" evidence="13">
    <location>
        <begin position="89"/>
        <end position="99"/>
    </location>
    <ligand>
        <name>ATP</name>
        <dbReference type="ChEBI" id="CHEBI:30616"/>
    </ligand>
</feature>
<evidence type="ECO:0000256" key="10">
    <source>
        <dbReference type="ARBA" id="ARBA00022840"/>
    </source>
</evidence>
<dbReference type="InterPro" id="IPR013750">
    <property type="entry name" value="GHMP_kinase_C_dom"/>
</dbReference>
<dbReference type="GO" id="GO:0004413">
    <property type="term" value="F:homoserine kinase activity"/>
    <property type="evidence" value="ECO:0007669"/>
    <property type="project" value="UniProtKB-UniRule"/>
</dbReference>
<gene>
    <name evidence="13" type="primary">thrB</name>
    <name evidence="16" type="ORF">FN960_01265</name>
</gene>
<reference evidence="16 17" key="1">
    <citation type="submission" date="2019-07" db="EMBL/GenBank/DDBJ databases">
        <authorList>
            <person name="Park Y.J."/>
            <person name="Jeong S.E."/>
            <person name="Jung H.S."/>
        </authorList>
    </citation>
    <scope>NUCLEOTIDE SEQUENCE [LARGE SCALE GENOMIC DNA]</scope>
    <source>
        <strain evidence="17">P16(2019)</strain>
    </source>
</reference>
<dbReference type="Proteomes" id="UP000318521">
    <property type="component" value="Unassembled WGS sequence"/>
</dbReference>
<dbReference type="InterPro" id="IPR014721">
    <property type="entry name" value="Ribsml_uS5_D2-typ_fold_subgr"/>
</dbReference>
<evidence type="ECO:0000259" key="15">
    <source>
        <dbReference type="Pfam" id="PF08544"/>
    </source>
</evidence>
<keyword evidence="5 13" id="KW-0028">Amino-acid biosynthesis</keyword>
<evidence type="ECO:0000256" key="2">
    <source>
        <dbReference type="ARBA" id="ARBA00007370"/>
    </source>
</evidence>
<evidence type="ECO:0000313" key="16">
    <source>
        <dbReference type="EMBL" id="TSB48210.1"/>
    </source>
</evidence>
<dbReference type="OrthoDB" id="9769912at2"/>
<dbReference type="UniPathway" id="UPA00050">
    <property type="reaction ID" value="UER00064"/>
</dbReference>
<dbReference type="GO" id="GO:0005737">
    <property type="term" value="C:cytoplasm"/>
    <property type="evidence" value="ECO:0007669"/>
    <property type="project" value="UniProtKB-SubCell"/>
</dbReference>
<evidence type="ECO:0000256" key="7">
    <source>
        <dbReference type="ARBA" id="ARBA00022697"/>
    </source>
</evidence>
<dbReference type="InterPro" id="IPR006204">
    <property type="entry name" value="GHMP_kinase_N_dom"/>
</dbReference>
<dbReference type="PIRSF" id="PIRSF000676">
    <property type="entry name" value="Homoser_kin"/>
    <property type="match status" value="1"/>
</dbReference>
<keyword evidence="13" id="KW-0963">Cytoplasm</keyword>
<evidence type="ECO:0000256" key="13">
    <source>
        <dbReference type="HAMAP-Rule" id="MF_00384"/>
    </source>
</evidence>
<name>A0A554A3E5_9BACI</name>
<dbReference type="InterPro" id="IPR006203">
    <property type="entry name" value="GHMP_knse_ATP-bd_CS"/>
</dbReference>
<evidence type="ECO:0000259" key="14">
    <source>
        <dbReference type="Pfam" id="PF00288"/>
    </source>
</evidence>
<keyword evidence="8 13" id="KW-0547">Nucleotide-binding</keyword>
<keyword evidence="6 13" id="KW-0808">Transferase</keyword>
<dbReference type="PRINTS" id="PR00958">
    <property type="entry name" value="HOMSERKINASE"/>
</dbReference>
<dbReference type="SUPFAM" id="SSF54211">
    <property type="entry name" value="Ribosomal protein S5 domain 2-like"/>
    <property type="match status" value="1"/>
</dbReference>
<dbReference type="EMBL" id="VLXZ01000001">
    <property type="protein sequence ID" value="TSB48210.1"/>
    <property type="molecule type" value="Genomic_DNA"/>
</dbReference>
<dbReference type="NCBIfam" id="TIGR00191">
    <property type="entry name" value="thrB"/>
    <property type="match status" value="1"/>
</dbReference>
<keyword evidence="9 13" id="KW-0418">Kinase</keyword>
<dbReference type="InterPro" id="IPR020568">
    <property type="entry name" value="Ribosomal_Su5_D2-typ_SF"/>
</dbReference>
<evidence type="ECO:0000256" key="1">
    <source>
        <dbReference type="ARBA" id="ARBA00005015"/>
    </source>
</evidence>
<dbReference type="Pfam" id="PF08544">
    <property type="entry name" value="GHMP_kinases_C"/>
    <property type="match status" value="1"/>
</dbReference>
<dbReference type="Gene3D" id="3.30.70.890">
    <property type="entry name" value="GHMP kinase, C-terminal domain"/>
    <property type="match status" value="1"/>
</dbReference>
<evidence type="ECO:0000256" key="12">
    <source>
        <dbReference type="ARBA" id="ARBA00049954"/>
    </source>
</evidence>
<dbReference type="HAMAP" id="MF_00384">
    <property type="entry name" value="Homoser_kinase"/>
    <property type="match status" value="1"/>
</dbReference>
<feature type="domain" description="GHMP kinase N-terminal" evidence="14">
    <location>
        <begin position="60"/>
        <end position="142"/>
    </location>
</feature>
<dbReference type="RefSeq" id="WP_143846555.1">
    <property type="nucleotide sequence ID" value="NZ_VLXZ01000001.1"/>
</dbReference>
<keyword evidence="17" id="KW-1185">Reference proteome</keyword>
<dbReference type="EC" id="2.7.1.39" evidence="3 13"/>
<accession>A0A554A3E5</accession>
<comment type="subcellular location">
    <subcellularLocation>
        <location evidence="13">Cytoplasm</location>
    </subcellularLocation>
</comment>
<feature type="domain" description="GHMP kinase C-terminal" evidence="15">
    <location>
        <begin position="204"/>
        <end position="280"/>
    </location>
</feature>
<dbReference type="SUPFAM" id="SSF55060">
    <property type="entry name" value="GHMP Kinase, C-terminal domain"/>
    <property type="match status" value="1"/>
</dbReference>
<keyword evidence="10 13" id="KW-0067">ATP-binding</keyword>
<evidence type="ECO:0000256" key="6">
    <source>
        <dbReference type="ARBA" id="ARBA00022679"/>
    </source>
</evidence>
<dbReference type="GO" id="GO:0005524">
    <property type="term" value="F:ATP binding"/>
    <property type="evidence" value="ECO:0007669"/>
    <property type="project" value="UniProtKB-UniRule"/>
</dbReference>
<proteinExistence type="inferred from homology"/>
<evidence type="ECO:0000256" key="9">
    <source>
        <dbReference type="ARBA" id="ARBA00022777"/>
    </source>
</evidence>
<protein>
    <recommendedName>
        <fullName evidence="4 13">Homoserine kinase</fullName>
        <shortName evidence="13">HK</shortName>
        <shortName evidence="13">HSK</shortName>
        <ecNumber evidence="3 13">2.7.1.39</ecNumber>
    </recommendedName>
</protein>
<evidence type="ECO:0000256" key="8">
    <source>
        <dbReference type="ARBA" id="ARBA00022741"/>
    </source>
</evidence>
<comment type="similarity">
    <text evidence="2 13">Belongs to the GHMP kinase family. Homoserine kinase subfamily.</text>
</comment>
<dbReference type="GO" id="GO:0009088">
    <property type="term" value="P:threonine biosynthetic process"/>
    <property type="evidence" value="ECO:0007669"/>
    <property type="project" value="UniProtKB-UniRule"/>
</dbReference>
<dbReference type="InterPro" id="IPR000870">
    <property type="entry name" value="Homoserine_kinase"/>
</dbReference>
<comment type="function">
    <text evidence="12 13">Catalyzes the ATP-dependent phosphorylation of L-homoserine to L-homoserine phosphate.</text>
</comment>